<proteinExistence type="predicted"/>
<evidence type="ECO:0000313" key="3">
    <source>
        <dbReference type="Proteomes" id="UP001152049"/>
    </source>
</evidence>
<name>A0A9W8VCP7_9HYPO</name>
<gene>
    <name evidence="2" type="ORF">NW762_007967</name>
</gene>
<keyword evidence="3" id="KW-1185">Reference proteome</keyword>
<dbReference type="Proteomes" id="UP001152049">
    <property type="component" value="Unassembled WGS sequence"/>
</dbReference>
<evidence type="ECO:0000256" key="1">
    <source>
        <dbReference type="SAM" id="MobiDB-lite"/>
    </source>
</evidence>
<accession>A0A9W8VCP7</accession>
<feature type="compositionally biased region" description="Basic and acidic residues" evidence="1">
    <location>
        <begin position="11"/>
        <end position="26"/>
    </location>
</feature>
<dbReference type="EMBL" id="JAOQAZ010000015">
    <property type="protein sequence ID" value="KAJ4258880.1"/>
    <property type="molecule type" value="Genomic_DNA"/>
</dbReference>
<reference evidence="2" key="1">
    <citation type="submission" date="2022-09" db="EMBL/GenBank/DDBJ databases">
        <title>Fusarium specimens isolated from Avocado Roots.</title>
        <authorList>
            <person name="Stajich J."/>
            <person name="Roper C."/>
            <person name="Heimlech-Rivalta G."/>
        </authorList>
    </citation>
    <scope>NUCLEOTIDE SEQUENCE</scope>
    <source>
        <strain evidence="2">CF00136</strain>
    </source>
</reference>
<organism evidence="2 3">
    <name type="scientific">Fusarium torreyae</name>
    <dbReference type="NCBI Taxonomy" id="1237075"/>
    <lineage>
        <taxon>Eukaryota</taxon>
        <taxon>Fungi</taxon>
        <taxon>Dikarya</taxon>
        <taxon>Ascomycota</taxon>
        <taxon>Pezizomycotina</taxon>
        <taxon>Sordariomycetes</taxon>
        <taxon>Hypocreomycetidae</taxon>
        <taxon>Hypocreales</taxon>
        <taxon>Nectriaceae</taxon>
        <taxon>Fusarium</taxon>
    </lineage>
</organism>
<evidence type="ECO:0000313" key="2">
    <source>
        <dbReference type="EMBL" id="KAJ4258880.1"/>
    </source>
</evidence>
<comment type="caution">
    <text evidence="2">The sequence shown here is derived from an EMBL/GenBank/DDBJ whole genome shotgun (WGS) entry which is preliminary data.</text>
</comment>
<dbReference type="AlphaFoldDB" id="A0A9W8VCP7"/>
<protein>
    <submittedName>
        <fullName evidence="2">Uncharacterized protein</fullName>
    </submittedName>
</protein>
<feature type="region of interest" description="Disordered" evidence="1">
    <location>
        <begin position="1"/>
        <end position="29"/>
    </location>
</feature>
<dbReference type="OrthoDB" id="1935484at2759"/>
<sequence>MAAHTPAKSVDGIEKEPKSSTDKIDEPIPAEQVDAYKARVLQEKEPAPIAVTTLFKRTKDRKDLDQIATQPSVYDDPRLARFFHPTDKYENLHRFDPSARWTWAEELKT</sequence>